<name>A0A9X2EJE4_9GAMM</name>
<dbReference type="AlphaFoldDB" id="A0A9X2EJE4"/>
<proteinExistence type="predicted"/>
<dbReference type="EC" id="3.1.3.5" evidence="1"/>
<protein>
    <submittedName>
        <fullName evidence="1">GMP/IMP nucleotidase</fullName>
        <ecNumber evidence="1">3.1.3.5</ecNumber>
    </submittedName>
</protein>
<dbReference type="GO" id="GO:0008253">
    <property type="term" value="F:5'-nucleotidase activity"/>
    <property type="evidence" value="ECO:0007669"/>
    <property type="project" value="UniProtKB-EC"/>
</dbReference>
<dbReference type="SFLD" id="SFLDS00003">
    <property type="entry name" value="Haloacid_Dehalogenase"/>
    <property type="match status" value="1"/>
</dbReference>
<dbReference type="InterPro" id="IPR050155">
    <property type="entry name" value="HAD-like_hydrolase_sf"/>
</dbReference>
<dbReference type="PANTHER" id="PTHR43434">
    <property type="entry name" value="PHOSPHOGLYCOLATE PHOSPHATASE"/>
    <property type="match status" value="1"/>
</dbReference>
<dbReference type="Proteomes" id="UP001139028">
    <property type="component" value="Unassembled WGS sequence"/>
</dbReference>
<dbReference type="SUPFAM" id="SSF56784">
    <property type="entry name" value="HAD-like"/>
    <property type="match status" value="1"/>
</dbReference>
<dbReference type="Gene3D" id="3.40.50.1000">
    <property type="entry name" value="HAD superfamily/HAD-like"/>
    <property type="match status" value="1"/>
</dbReference>
<dbReference type="GO" id="GO:0008967">
    <property type="term" value="F:phosphoglycolate phosphatase activity"/>
    <property type="evidence" value="ECO:0007669"/>
    <property type="project" value="TreeGrafter"/>
</dbReference>
<dbReference type="Pfam" id="PF00702">
    <property type="entry name" value="Hydrolase"/>
    <property type="match status" value="1"/>
</dbReference>
<keyword evidence="1" id="KW-0378">Hydrolase</keyword>
<gene>
    <name evidence="1" type="primary">yrfG</name>
    <name evidence="1" type="ORF">MO867_00175</name>
</gene>
<organism evidence="1 2">
    <name type="scientific">Microbulbifer okhotskensis</name>
    <dbReference type="NCBI Taxonomy" id="2926617"/>
    <lineage>
        <taxon>Bacteria</taxon>
        <taxon>Pseudomonadati</taxon>
        <taxon>Pseudomonadota</taxon>
        <taxon>Gammaproteobacteria</taxon>
        <taxon>Cellvibrionales</taxon>
        <taxon>Microbulbiferaceae</taxon>
        <taxon>Microbulbifer</taxon>
    </lineage>
</organism>
<evidence type="ECO:0000313" key="2">
    <source>
        <dbReference type="Proteomes" id="UP001139028"/>
    </source>
</evidence>
<dbReference type="GO" id="GO:0005829">
    <property type="term" value="C:cytosol"/>
    <property type="evidence" value="ECO:0007669"/>
    <property type="project" value="TreeGrafter"/>
</dbReference>
<dbReference type="InterPro" id="IPR006439">
    <property type="entry name" value="HAD-SF_hydro_IA"/>
</dbReference>
<sequence length="227" mass="26461">MLDWRSIDTVLLDMDGTLLDLHYDNHFWLTHLPKRYAEVHGFDPNEAQQKLETEINARRGTLEWYCLDFWQEKLELDILGILREIEERIALRPHTEAFLNGLQQLQKPTFLVTNAHRQGLEHKLEITGIDRWFDGIVSSHDYGHAKESAHFWGTLREKLEFNPDRTLFVDDNQSVLAAAQDYGIAHLLCIRQPDSRGPKREITDFPAIHHFDEIMALDNSAPNERPA</sequence>
<evidence type="ECO:0000313" key="1">
    <source>
        <dbReference type="EMBL" id="MCO1332740.1"/>
    </source>
</evidence>
<dbReference type="CDD" id="cd01427">
    <property type="entry name" value="HAD_like"/>
    <property type="match status" value="1"/>
</dbReference>
<dbReference type="EMBL" id="JALBWM010000001">
    <property type="protein sequence ID" value="MCO1332740.1"/>
    <property type="molecule type" value="Genomic_DNA"/>
</dbReference>
<dbReference type="PANTHER" id="PTHR43434:SF3">
    <property type="entry name" value="GMP_IMP NUCLEOTIDASE YRFG"/>
    <property type="match status" value="1"/>
</dbReference>
<reference evidence="1" key="1">
    <citation type="journal article" date="2022" name="Arch. Microbiol.">
        <title>Microbulbifer okhotskensis sp. nov., isolated from a deep bottom sediment of the Okhotsk Sea.</title>
        <authorList>
            <person name="Romanenko L."/>
            <person name="Kurilenko V."/>
            <person name="Otstavnykh N."/>
            <person name="Velansky P."/>
            <person name="Isaeva M."/>
            <person name="Mikhailov V."/>
        </authorList>
    </citation>
    <scope>NUCLEOTIDE SEQUENCE</scope>
    <source>
        <strain evidence="1">OS29</strain>
    </source>
</reference>
<dbReference type="SFLD" id="SFLDG01129">
    <property type="entry name" value="C1.5:_HAD__Beta-PGM__Phosphata"/>
    <property type="match status" value="1"/>
</dbReference>
<dbReference type="NCBIfam" id="TIGR01509">
    <property type="entry name" value="HAD-SF-IA-v3"/>
    <property type="match status" value="1"/>
</dbReference>
<keyword evidence="2" id="KW-1185">Reference proteome</keyword>
<accession>A0A9X2EJE4</accession>
<dbReference type="InterPro" id="IPR023214">
    <property type="entry name" value="HAD_sf"/>
</dbReference>
<dbReference type="RefSeq" id="WP_252463911.1">
    <property type="nucleotide sequence ID" value="NZ_JALBWM010000001.1"/>
</dbReference>
<dbReference type="GO" id="GO:0006281">
    <property type="term" value="P:DNA repair"/>
    <property type="evidence" value="ECO:0007669"/>
    <property type="project" value="TreeGrafter"/>
</dbReference>
<dbReference type="NCBIfam" id="NF011564">
    <property type="entry name" value="PRK14988.1"/>
    <property type="match status" value="1"/>
</dbReference>
<dbReference type="InterPro" id="IPR036412">
    <property type="entry name" value="HAD-like_sf"/>
</dbReference>
<comment type="caution">
    <text evidence="1">The sequence shown here is derived from an EMBL/GenBank/DDBJ whole genome shotgun (WGS) entry which is preliminary data.</text>
</comment>